<dbReference type="AlphaFoldDB" id="A0A7Y2W9K9"/>
<evidence type="ECO:0000313" key="2">
    <source>
        <dbReference type="Proteomes" id="UP000569202"/>
    </source>
</evidence>
<gene>
    <name evidence="1" type="ORF">HLH17_02085</name>
</gene>
<evidence type="ECO:0000313" key="1">
    <source>
        <dbReference type="EMBL" id="NNH76491.1"/>
    </source>
</evidence>
<reference evidence="1 2" key="1">
    <citation type="submission" date="2020-04" db="EMBL/GenBank/DDBJ databases">
        <title>Acinetobacter Taxon 24.</title>
        <authorList>
            <person name="Nemec A."/>
            <person name="Radolfova-Krizova L."/>
            <person name="Higgins P.G."/>
            <person name="Spanelova P."/>
        </authorList>
    </citation>
    <scope>NUCLEOTIDE SEQUENCE [LARGE SCALE GENOMIC DNA]</scope>
    <source>
        <strain evidence="1 2">ANC 5380</strain>
    </source>
</reference>
<dbReference type="EMBL" id="JABERL010000005">
    <property type="protein sequence ID" value="NNH76491.1"/>
    <property type="molecule type" value="Genomic_DNA"/>
</dbReference>
<protein>
    <submittedName>
        <fullName evidence="1">Uncharacterized protein</fullName>
    </submittedName>
</protein>
<sequence length="97" mass="11599">MKNYKIKLPDDFNEYAWEIESKGCLEIDIEIYANVYTFNFYDPVRLNQTIQDDLDSNQYFFYENMVVIPSVNIENIESFIKNIIDTPYLTSFNIKTN</sequence>
<organism evidence="1 2">
    <name type="scientific">Acinetobacter terrae</name>
    <dbReference type="NCBI Taxonomy" id="2731247"/>
    <lineage>
        <taxon>Bacteria</taxon>
        <taxon>Pseudomonadati</taxon>
        <taxon>Pseudomonadota</taxon>
        <taxon>Gammaproteobacteria</taxon>
        <taxon>Moraxellales</taxon>
        <taxon>Moraxellaceae</taxon>
        <taxon>Acinetobacter</taxon>
        <taxon>Acinetobacter Taxon 24</taxon>
    </lineage>
</organism>
<accession>A0A7Y2W9K9</accession>
<proteinExistence type="predicted"/>
<name>A0A7Y2W9K9_9GAMM</name>
<dbReference type="RefSeq" id="WP_171539694.1">
    <property type="nucleotide sequence ID" value="NZ_JABERL010000005.1"/>
</dbReference>
<comment type="caution">
    <text evidence="1">The sequence shown here is derived from an EMBL/GenBank/DDBJ whole genome shotgun (WGS) entry which is preliminary data.</text>
</comment>
<dbReference type="Proteomes" id="UP000569202">
    <property type="component" value="Unassembled WGS sequence"/>
</dbReference>